<dbReference type="RefSeq" id="WP_094577625.1">
    <property type="nucleotide sequence ID" value="NZ_JBHEEL010000004.1"/>
</dbReference>
<proteinExistence type="predicted"/>
<dbReference type="EMBL" id="NNRK01000029">
    <property type="protein sequence ID" value="OYR12733.1"/>
    <property type="molecule type" value="Genomic_DNA"/>
</dbReference>
<accession>A0A256FD64</accession>
<evidence type="ECO:0000259" key="1">
    <source>
        <dbReference type="Pfam" id="PF13467"/>
    </source>
</evidence>
<evidence type="ECO:0000313" key="3">
    <source>
        <dbReference type="Proteomes" id="UP000216345"/>
    </source>
</evidence>
<dbReference type="Pfam" id="PF13467">
    <property type="entry name" value="RHH_4"/>
    <property type="match status" value="1"/>
</dbReference>
<name>A0A256FD64_9HYPH</name>
<dbReference type="AlphaFoldDB" id="A0A256FD64"/>
<feature type="domain" description="Ribbon-helix-helix" evidence="1">
    <location>
        <begin position="8"/>
        <end position="71"/>
    </location>
</feature>
<dbReference type="Gene3D" id="1.10.3990.20">
    <property type="entry name" value="protein bp1543"/>
    <property type="match status" value="1"/>
</dbReference>
<comment type="caution">
    <text evidence="2">The sequence shown here is derived from an EMBL/GenBank/DDBJ whole genome shotgun (WGS) entry which is preliminary data.</text>
</comment>
<gene>
    <name evidence="2" type="ORF">CEV32_0907</name>
</gene>
<keyword evidence="3" id="KW-1185">Reference proteome</keyword>
<dbReference type="OrthoDB" id="7477016at2"/>
<dbReference type="InterPro" id="IPR027373">
    <property type="entry name" value="RHH_dom"/>
</dbReference>
<reference evidence="2 3" key="1">
    <citation type="submission" date="2017-07" db="EMBL/GenBank/DDBJ databases">
        <title>Phylogenetic study on the rhizospheric bacterium Ochrobactrum sp. A44.</title>
        <authorList>
            <person name="Krzyzanowska D.M."/>
            <person name="Ossowicki A."/>
            <person name="Rajewska M."/>
            <person name="Maciag T."/>
            <person name="Kaczynski Z."/>
            <person name="Czerwicka M."/>
            <person name="Jafra S."/>
        </authorList>
    </citation>
    <scope>NUCLEOTIDE SEQUENCE [LARGE SCALE GENOMIC DNA]</scope>
    <source>
        <strain evidence="2 3">PR17</strain>
    </source>
</reference>
<protein>
    <submittedName>
        <fullName evidence="2">Ribbon-helix-helix domain protein</fullName>
    </submittedName>
</protein>
<evidence type="ECO:0000313" key="2">
    <source>
        <dbReference type="EMBL" id="OYR12733.1"/>
    </source>
</evidence>
<dbReference type="InterPro" id="IPR038268">
    <property type="entry name" value="RHH_sf"/>
</dbReference>
<dbReference type="Proteomes" id="UP000216345">
    <property type="component" value="Unassembled WGS sequence"/>
</dbReference>
<organism evidence="2 3">
    <name type="scientific">Brucella rhizosphaerae</name>
    <dbReference type="NCBI Taxonomy" id="571254"/>
    <lineage>
        <taxon>Bacteria</taxon>
        <taxon>Pseudomonadati</taxon>
        <taxon>Pseudomonadota</taxon>
        <taxon>Alphaproteobacteria</taxon>
        <taxon>Hyphomicrobiales</taxon>
        <taxon>Brucellaceae</taxon>
        <taxon>Brucella/Ochrobactrum group</taxon>
        <taxon>Brucella</taxon>
    </lineage>
</organism>
<sequence>MNQSARLRKRSVSIRGHATSYTLEEPFFEVLEEIAQKQQVSMAALIAEIDGQRDRTINLSSALRLYVLDWLKSRLQLQS</sequence>